<protein>
    <submittedName>
        <fullName evidence="1">Uncharacterized protein</fullName>
    </submittedName>
</protein>
<feature type="non-terminal residue" evidence="1">
    <location>
        <position position="56"/>
    </location>
</feature>
<reference evidence="1" key="1">
    <citation type="submission" date="2022-10" db="EMBL/GenBank/DDBJ databases">
        <authorList>
            <person name="Chen Y."/>
            <person name="Dougan E. K."/>
            <person name="Chan C."/>
            <person name="Rhodes N."/>
            <person name="Thang M."/>
        </authorList>
    </citation>
    <scope>NUCLEOTIDE SEQUENCE</scope>
</reference>
<evidence type="ECO:0000313" key="2">
    <source>
        <dbReference type="EMBL" id="CAL1158489.1"/>
    </source>
</evidence>
<dbReference type="AlphaFoldDB" id="A0A9P1D9E7"/>
<keyword evidence="3" id="KW-1185">Reference proteome</keyword>
<proteinExistence type="predicted"/>
<evidence type="ECO:0000313" key="3">
    <source>
        <dbReference type="Proteomes" id="UP001152797"/>
    </source>
</evidence>
<dbReference type="EMBL" id="CAMXCT020003561">
    <property type="protein sequence ID" value="CAL1158489.1"/>
    <property type="molecule type" value="Genomic_DNA"/>
</dbReference>
<name>A0A9P1D9E7_9DINO</name>
<organism evidence="1">
    <name type="scientific">Cladocopium goreaui</name>
    <dbReference type="NCBI Taxonomy" id="2562237"/>
    <lineage>
        <taxon>Eukaryota</taxon>
        <taxon>Sar</taxon>
        <taxon>Alveolata</taxon>
        <taxon>Dinophyceae</taxon>
        <taxon>Suessiales</taxon>
        <taxon>Symbiodiniaceae</taxon>
        <taxon>Cladocopium</taxon>
    </lineage>
</organism>
<evidence type="ECO:0000313" key="1">
    <source>
        <dbReference type="EMBL" id="CAI4005114.1"/>
    </source>
</evidence>
<gene>
    <name evidence="1" type="ORF">C1SCF055_LOCUS30867</name>
</gene>
<accession>A0A9P1D9E7</accession>
<reference evidence="2" key="2">
    <citation type="submission" date="2024-04" db="EMBL/GenBank/DDBJ databases">
        <authorList>
            <person name="Chen Y."/>
            <person name="Shah S."/>
            <person name="Dougan E. K."/>
            <person name="Thang M."/>
            <person name="Chan C."/>
        </authorList>
    </citation>
    <scope>NUCLEOTIDE SEQUENCE [LARGE SCALE GENOMIC DNA]</scope>
</reference>
<dbReference type="EMBL" id="CAMXCT010003561">
    <property type="protein sequence ID" value="CAI4005114.1"/>
    <property type="molecule type" value="Genomic_DNA"/>
</dbReference>
<comment type="caution">
    <text evidence="1">The sequence shown here is derived from an EMBL/GenBank/DDBJ whole genome shotgun (WGS) entry which is preliminary data.</text>
</comment>
<dbReference type="Proteomes" id="UP001152797">
    <property type="component" value="Unassembled WGS sequence"/>
</dbReference>
<sequence>HAECSVCNLAEAVGLEPPHQLLGKDSPSNFFVEQALHTADLPASPHLQEAFPAGIK</sequence>
<dbReference type="EMBL" id="CAMXCT030003561">
    <property type="protein sequence ID" value="CAL4792426.1"/>
    <property type="molecule type" value="Genomic_DNA"/>
</dbReference>
<feature type="non-terminal residue" evidence="1">
    <location>
        <position position="1"/>
    </location>
</feature>